<name>A0A0A8ZW85_ARUDO</name>
<accession>A0A0A8ZW85</accession>
<organism evidence="1">
    <name type="scientific">Arundo donax</name>
    <name type="common">Giant reed</name>
    <name type="synonym">Donax arundinaceus</name>
    <dbReference type="NCBI Taxonomy" id="35708"/>
    <lineage>
        <taxon>Eukaryota</taxon>
        <taxon>Viridiplantae</taxon>
        <taxon>Streptophyta</taxon>
        <taxon>Embryophyta</taxon>
        <taxon>Tracheophyta</taxon>
        <taxon>Spermatophyta</taxon>
        <taxon>Magnoliopsida</taxon>
        <taxon>Liliopsida</taxon>
        <taxon>Poales</taxon>
        <taxon>Poaceae</taxon>
        <taxon>PACMAD clade</taxon>
        <taxon>Arundinoideae</taxon>
        <taxon>Arundineae</taxon>
        <taxon>Arundo</taxon>
    </lineage>
</organism>
<dbReference type="AlphaFoldDB" id="A0A0A8ZW85"/>
<reference evidence="1" key="1">
    <citation type="submission" date="2014-09" db="EMBL/GenBank/DDBJ databases">
        <authorList>
            <person name="Magalhaes I.L.F."/>
            <person name="Oliveira U."/>
            <person name="Santos F.R."/>
            <person name="Vidigal T.H.D.A."/>
            <person name="Brescovit A.D."/>
            <person name="Santos A.J."/>
        </authorList>
    </citation>
    <scope>NUCLEOTIDE SEQUENCE</scope>
    <source>
        <tissue evidence="1">Shoot tissue taken approximately 20 cm above the soil surface</tissue>
    </source>
</reference>
<sequence length="41" mass="4993">MVSCSIYLRSQYVHINVFCMPKYGLRFLKILSLAIQWFLYF</sequence>
<dbReference type="EMBL" id="GBRH01256870">
    <property type="protein sequence ID" value="JAD41025.1"/>
    <property type="molecule type" value="Transcribed_RNA"/>
</dbReference>
<evidence type="ECO:0000313" key="1">
    <source>
        <dbReference type="EMBL" id="JAD41025.1"/>
    </source>
</evidence>
<proteinExistence type="predicted"/>
<reference evidence="1" key="2">
    <citation type="journal article" date="2015" name="Data Brief">
        <title>Shoot transcriptome of the giant reed, Arundo donax.</title>
        <authorList>
            <person name="Barrero R.A."/>
            <person name="Guerrero F.D."/>
            <person name="Moolhuijzen P."/>
            <person name="Goolsby J.A."/>
            <person name="Tidwell J."/>
            <person name="Bellgard S.E."/>
            <person name="Bellgard M.I."/>
        </authorList>
    </citation>
    <scope>NUCLEOTIDE SEQUENCE</scope>
    <source>
        <tissue evidence="1">Shoot tissue taken approximately 20 cm above the soil surface</tissue>
    </source>
</reference>
<protein>
    <submittedName>
        <fullName evidence="1">Uncharacterized protein</fullName>
    </submittedName>
</protein>